<sequence>MATDLTTGSSSEHRLPANAIIGSKSHGDYTIGWICALSKELTAAKAVLDQIHPNLPRPPNDANRYVLGSIGGHNIVIACLPEGITGTNHAAMVATRMIGTFQAIKGGFMVGIGGGIPSKVRLGDVVVSSPTGQYPGVVQWDFCRAETGGKYLRTGALNKPPIALLTALANLRTEHDLHGNNIQRYLDEAEQRYPNLNSAYVRPDPSEDPLFWAGSYRPIWGSWGLELTLFWRIVSAGIGYLLRWWAIRPTARRIDMGLRNRRETNTAAAQKKASGSKVHYGLIASGNQVIKDAKFRDNLNKSLGGNVLCFEMEAAGLMDDFPCIVIRGICDYADSRKNDVWQEYAAGVAAAYAKDFLMHLEPLEIQQELPIKDIMLYQLQVHESVTKIQSLLEVEEDLKILEWLAPIEYNSKHNDLSEKRQSGTGRWLLHTNKYQHWLQGRNRILFCPGMPGAGKTFLTSAVVDHLFWLYSSSPAIGVAYFYCNFKRKDDQTIYNILVSLLKQLARRHYSLPGLVKETYRRHKLNNTRPSKDEIFDALQFTVAMFSRVFIVVDALDECQSSTLLLSTLFRLHSECGMNIFATSRHIQDIADQFTLHDSTVLEILAHDEDLRNYLDAQIDQSNRSLLHRNREAIKNKIIEVVDGMFLLAQLHFQSLENQTSPKELKDALEGLATGELAYKAAYDEAMERIHSQPPNFRRLADKVLSWIICAKRPLTKRELQHALAVESKADHTELDAENFPEVNDMISACAGLVTIDEESNIFRLIHYTTQEYFDQNWKKWFPDAQEYLAITCITYLSYDIFKTGYSLSLHSFKAKLHLNPLFDYAAQNWGHHARECSNDTTNSAVWALLNNEAAISASSQPIIAHLNGTFKRLNLLSPTGMAGLHIAAYFGLLDQVERLLQHGAARETQDNYYGRTPLSWAAAFGNAAVVQLLLRQGADWEAQDTDSGLTPLSLAAMNQHVAVMELLIRKGADKENRDKSLRQTPLSWAAERGHTKVVELLLREGAEPDARDADRGRTPLSLAAKFGKTAVVELLLHGGADLEARDTRTSRTPLLWAAKFGRTTAVELLLQKGAHREARDYSDRTPLLWAAKKEYTAIVELLVHGGAELEPKDDDGRTPLSLTAGMGQLPAVELLLSKGADRETKDTYGQTPLSRAAENGHITVVETLLREGADLETRNKINRSPLSYAARNGHAAVVDLLFREGADPEVMDTYYHQTPLSAAAEMGHTSVIALLLEKGVELETGDDIGQTPLSLAARAGFKAVVELLLQAGANRESKDFSGRTPLWWAVEKDHVEVAKLLSTNPYKCGRKWCI</sequence>
<name>A0AAV9UB59_9PEZI</name>
<dbReference type="PANTHER" id="PTHR24193:SF121">
    <property type="entry name" value="ADA2A-CONTAINING COMPLEX COMPONENT 3, ISOFORM D"/>
    <property type="match status" value="1"/>
</dbReference>
<feature type="repeat" description="ANK" evidence="3">
    <location>
        <begin position="1115"/>
        <end position="1147"/>
    </location>
</feature>
<dbReference type="InterPro" id="IPR050663">
    <property type="entry name" value="Ankyrin-SOCS_Box"/>
</dbReference>
<feature type="repeat" description="ANK" evidence="3">
    <location>
        <begin position="1049"/>
        <end position="1081"/>
    </location>
</feature>
<dbReference type="GO" id="GO:0009116">
    <property type="term" value="P:nucleoside metabolic process"/>
    <property type="evidence" value="ECO:0007669"/>
    <property type="project" value="InterPro"/>
</dbReference>
<dbReference type="Pfam" id="PF00023">
    <property type="entry name" value="Ank"/>
    <property type="match status" value="3"/>
</dbReference>
<keyword evidence="1" id="KW-0677">Repeat</keyword>
<feature type="domain" description="Nucleoside phosphorylase" evidence="4">
    <location>
        <begin position="30"/>
        <end position="139"/>
    </location>
</feature>
<dbReference type="GO" id="GO:0005634">
    <property type="term" value="C:nucleus"/>
    <property type="evidence" value="ECO:0007669"/>
    <property type="project" value="TreeGrafter"/>
</dbReference>
<feature type="repeat" description="ANK" evidence="3">
    <location>
        <begin position="879"/>
        <end position="911"/>
    </location>
</feature>
<dbReference type="Gene3D" id="3.40.50.300">
    <property type="entry name" value="P-loop containing nucleotide triphosphate hydrolases"/>
    <property type="match status" value="1"/>
</dbReference>
<accession>A0AAV9UB59</accession>
<feature type="repeat" description="ANK" evidence="3">
    <location>
        <begin position="913"/>
        <end position="945"/>
    </location>
</feature>
<feature type="repeat" description="ANK" evidence="3">
    <location>
        <begin position="1215"/>
        <end position="1247"/>
    </location>
</feature>
<evidence type="ECO:0000256" key="3">
    <source>
        <dbReference type="PROSITE-ProRule" id="PRU00023"/>
    </source>
</evidence>
<dbReference type="PANTHER" id="PTHR24193">
    <property type="entry name" value="ANKYRIN REPEAT PROTEIN"/>
    <property type="match status" value="1"/>
</dbReference>
<feature type="repeat" description="ANK" evidence="3">
    <location>
        <begin position="1248"/>
        <end position="1280"/>
    </location>
</feature>
<evidence type="ECO:0000259" key="4">
    <source>
        <dbReference type="Pfam" id="PF01048"/>
    </source>
</evidence>
<feature type="repeat" description="ANK" evidence="3">
    <location>
        <begin position="1082"/>
        <end position="1114"/>
    </location>
</feature>
<feature type="repeat" description="ANK" evidence="3">
    <location>
        <begin position="1148"/>
        <end position="1180"/>
    </location>
</feature>
<feature type="repeat" description="ANK" evidence="3">
    <location>
        <begin position="947"/>
        <end position="979"/>
    </location>
</feature>
<dbReference type="Proteomes" id="UP001375240">
    <property type="component" value="Unassembled WGS sequence"/>
</dbReference>
<dbReference type="PROSITE" id="PS50297">
    <property type="entry name" value="ANK_REP_REGION"/>
    <property type="match status" value="12"/>
</dbReference>
<evidence type="ECO:0000313" key="7">
    <source>
        <dbReference type="EMBL" id="KAK6338820.1"/>
    </source>
</evidence>
<feature type="repeat" description="ANK" evidence="3">
    <location>
        <begin position="1015"/>
        <end position="1047"/>
    </location>
</feature>
<comment type="caution">
    <text evidence="7">The sequence shown here is derived from an EMBL/GenBank/DDBJ whole genome shotgun (WGS) entry which is preliminary data.</text>
</comment>
<evidence type="ECO:0000256" key="2">
    <source>
        <dbReference type="ARBA" id="ARBA00023043"/>
    </source>
</evidence>
<evidence type="ECO:0000256" key="1">
    <source>
        <dbReference type="ARBA" id="ARBA00022737"/>
    </source>
</evidence>
<dbReference type="GO" id="GO:0000976">
    <property type="term" value="F:transcription cis-regulatory region binding"/>
    <property type="evidence" value="ECO:0007669"/>
    <property type="project" value="TreeGrafter"/>
</dbReference>
<dbReference type="SUPFAM" id="SSF48403">
    <property type="entry name" value="Ankyrin repeat"/>
    <property type="match status" value="1"/>
</dbReference>
<dbReference type="InterPro" id="IPR002110">
    <property type="entry name" value="Ankyrin_rpt"/>
</dbReference>
<dbReference type="SUPFAM" id="SSF52540">
    <property type="entry name" value="P-loop containing nucleoside triphosphate hydrolases"/>
    <property type="match status" value="1"/>
</dbReference>
<dbReference type="InterPro" id="IPR000845">
    <property type="entry name" value="Nucleoside_phosphorylase_d"/>
</dbReference>
<dbReference type="Pfam" id="PF12796">
    <property type="entry name" value="Ank_2"/>
    <property type="match status" value="4"/>
</dbReference>
<dbReference type="GO" id="GO:0003824">
    <property type="term" value="F:catalytic activity"/>
    <property type="evidence" value="ECO:0007669"/>
    <property type="project" value="InterPro"/>
</dbReference>
<keyword evidence="8" id="KW-1185">Reference proteome</keyword>
<dbReference type="InterPro" id="IPR027417">
    <property type="entry name" value="P-loop_NTPase"/>
</dbReference>
<keyword evidence="2 3" id="KW-0040">ANK repeat</keyword>
<evidence type="ECO:0008006" key="9">
    <source>
        <dbReference type="Google" id="ProtNLM"/>
    </source>
</evidence>
<proteinExistence type="predicted"/>
<gene>
    <name evidence="7" type="ORF">TWF696_009628</name>
</gene>
<dbReference type="GO" id="GO:0045944">
    <property type="term" value="P:positive regulation of transcription by RNA polymerase II"/>
    <property type="evidence" value="ECO:0007669"/>
    <property type="project" value="TreeGrafter"/>
</dbReference>
<dbReference type="InterPro" id="IPR054471">
    <property type="entry name" value="GPIID_WHD"/>
</dbReference>
<dbReference type="SUPFAM" id="SSF53167">
    <property type="entry name" value="Purine and uridine phosphorylases"/>
    <property type="match status" value="1"/>
</dbReference>
<reference evidence="7 8" key="1">
    <citation type="submission" date="2019-10" db="EMBL/GenBank/DDBJ databases">
        <authorList>
            <person name="Palmer J.M."/>
        </authorList>
    </citation>
    <scope>NUCLEOTIDE SEQUENCE [LARGE SCALE GENOMIC DNA]</scope>
    <source>
        <strain evidence="7 8">TWF696</strain>
    </source>
</reference>
<evidence type="ECO:0000313" key="8">
    <source>
        <dbReference type="Proteomes" id="UP001375240"/>
    </source>
</evidence>
<feature type="repeat" description="ANK" evidence="3">
    <location>
        <begin position="981"/>
        <end position="1013"/>
    </location>
</feature>
<dbReference type="Gene3D" id="3.40.50.1580">
    <property type="entry name" value="Nucleoside phosphorylase domain"/>
    <property type="match status" value="1"/>
</dbReference>
<feature type="domain" description="GPI inositol-deacylase winged helix" evidence="5">
    <location>
        <begin position="694"/>
        <end position="774"/>
    </location>
</feature>
<dbReference type="Gene3D" id="1.25.40.20">
    <property type="entry name" value="Ankyrin repeat-containing domain"/>
    <property type="match status" value="6"/>
</dbReference>
<organism evidence="7 8">
    <name type="scientific">Orbilia brochopaga</name>
    <dbReference type="NCBI Taxonomy" id="3140254"/>
    <lineage>
        <taxon>Eukaryota</taxon>
        <taxon>Fungi</taxon>
        <taxon>Dikarya</taxon>
        <taxon>Ascomycota</taxon>
        <taxon>Pezizomycotina</taxon>
        <taxon>Orbiliomycetes</taxon>
        <taxon>Orbiliales</taxon>
        <taxon>Orbiliaceae</taxon>
        <taxon>Orbilia</taxon>
    </lineage>
</organism>
<evidence type="ECO:0000259" key="6">
    <source>
        <dbReference type="Pfam" id="PF24883"/>
    </source>
</evidence>
<feature type="repeat" description="ANK" evidence="3">
    <location>
        <begin position="1181"/>
        <end position="1213"/>
    </location>
</feature>
<dbReference type="InterPro" id="IPR035994">
    <property type="entry name" value="Nucleoside_phosphorylase_sf"/>
</dbReference>
<dbReference type="Pfam" id="PF22939">
    <property type="entry name" value="WHD_GPIID"/>
    <property type="match status" value="1"/>
</dbReference>
<evidence type="ECO:0000259" key="5">
    <source>
        <dbReference type="Pfam" id="PF22939"/>
    </source>
</evidence>
<dbReference type="PRINTS" id="PR01415">
    <property type="entry name" value="ANKYRIN"/>
</dbReference>
<dbReference type="SMART" id="SM00248">
    <property type="entry name" value="ANK"/>
    <property type="match status" value="13"/>
</dbReference>
<dbReference type="InterPro" id="IPR056884">
    <property type="entry name" value="NPHP3-like_N"/>
</dbReference>
<dbReference type="Pfam" id="PF24883">
    <property type="entry name" value="NPHP3_N"/>
    <property type="match status" value="1"/>
</dbReference>
<feature type="domain" description="Nephrocystin 3-like N-terminal" evidence="6">
    <location>
        <begin position="423"/>
        <end position="584"/>
    </location>
</feature>
<protein>
    <recommendedName>
        <fullName evidence="9">Nucleoside phosphorylase domain-containing protein</fullName>
    </recommendedName>
</protein>
<dbReference type="PROSITE" id="PS50088">
    <property type="entry name" value="ANK_REPEAT"/>
    <property type="match status" value="12"/>
</dbReference>
<dbReference type="EMBL" id="JAVHNQ010000009">
    <property type="protein sequence ID" value="KAK6338820.1"/>
    <property type="molecule type" value="Genomic_DNA"/>
</dbReference>
<dbReference type="Pfam" id="PF01048">
    <property type="entry name" value="PNP_UDP_1"/>
    <property type="match status" value="1"/>
</dbReference>
<dbReference type="InterPro" id="IPR036770">
    <property type="entry name" value="Ankyrin_rpt-contain_sf"/>
</dbReference>